<dbReference type="Proteomes" id="UP000284338">
    <property type="component" value="Unassembled WGS sequence"/>
</dbReference>
<protein>
    <submittedName>
        <fullName evidence="2">Uncharacterized protein</fullName>
    </submittedName>
</protein>
<keyword evidence="1" id="KW-1133">Transmembrane helix</keyword>
<keyword evidence="1" id="KW-0812">Transmembrane</keyword>
<gene>
    <name evidence="2" type="ORF">D4100_01170</name>
</gene>
<keyword evidence="3" id="KW-1185">Reference proteome</keyword>
<accession>A0AA92X858</accession>
<evidence type="ECO:0000313" key="2">
    <source>
        <dbReference type="EMBL" id="RJF57442.1"/>
    </source>
</evidence>
<evidence type="ECO:0000256" key="1">
    <source>
        <dbReference type="SAM" id="Phobius"/>
    </source>
</evidence>
<sequence>MQNVIELSVTSLLSIFIMTTLLNTLHISWGVVVIPEGLDRVLIPLFVLYGSIKLAELIIKPIKWLWFNSKK</sequence>
<name>A0AA92X858_9GAMM</name>
<proteinExistence type="predicted"/>
<dbReference type="AlphaFoldDB" id="A0AA92X858"/>
<comment type="caution">
    <text evidence="2">The sequence shown here is derived from an EMBL/GenBank/DDBJ whole genome shotgun (WGS) entry which is preliminary data.</text>
</comment>
<reference evidence="2 3" key="1">
    <citation type="submission" date="2018-09" db="EMBL/GenBank/DDBJ databases">
        <title>Draft genome of a novel serratia sp. strain with antifungal activity.</title>
        <authorList>
            <person name="Dichmann S.I."/>
            <person name="Park B.P."/>
            <person name="Pathiraja D."/>
            <person name="Choi I.-G."/>
            <person name="Stougaard P."/>
            <person name="Hennessy R.C."/>
        </authorList>
    </citation>
    <scope>NUCLEOTIDE SEQUENCE [LARGE SCALE GENOMIC DNA]</scope>
    <source>
        <strain evidence="2 3">S40</strain>
    </source>
</reference>
<keyword evidence="1" id="KW-0472">Membrane</keyword>
<evidence type="ECO:0000313" key="3">
    <source>
        <dbReference type="Proteomes" id="UP000284338"/>
    </source>
</evidence>
<feature type="transmembrane region" description="Helical" evidence="1">
    <location>
        <begin position="12"/>
        <end position="35"/>
    </location>
</feature>
<feature type="transmembrane region" description="Helical" evidence="1">
    <location>
        <begin position="41"/>
        <end position="59"/>
    </location>
</feature>
<organism evidence="2 3">
    <name type="scientific">Serratia inhibens</name>
    <dbReference type="NCBI Taxonomy" id="2338073"/>
    <lineage>
        <taxon>Bacteria</taxon>
        <taxon>Pseudomonadati</taxon>
        <taxon>Pseudomonadota</taxon>
        <taxon>Gammaproteobacteria</taxon>
        <taxon>Enterobacterales</taxon>
        <taxon>Yersiniaceae</taxon>
        <taxon>Serratia</taxon>
    </lineage>
</organism>
<dbReference type="EMBL" id="QYYG01000001">
    <property type="protein sequence ID" value="RJF57442.1"/>
    <property type="molecule type" value="Genomic_DNA"/>
</dbReference>